<dbReference type="OrthoDB" id="10416154at2759"/>
<dbReference type="AlphaFoldDB" id="A0A6H5IIC6"/>
<name>A0A6H5IIC6_9HYME</name>
<keyword evidence="1" id="KW-0175">Coiled coil</keyword>
<evidence type="ECO:0000256" key="1">
    <source>
        <dbReference type="SAM" id="Coils"/>
    </source>
</evidence>
<keyword evidence="3" id="KW-1185">Reference proteome</keyword>
<accession>A0A6H5IIC6</accession>
<reference evidence="2 3" key="1">
    <citation type="submission" date="2020-02" db="EMBL/GenBank/DDBJ databases">
        <authorList>
            <person name="Ferguson B K."/>
        </authorList>
    </citation>
    <scope>NUCLEOTIDE SEQUENCE [LARGE SCALE GENOMIC DNA]</scope>
</reference>
<evidence type="ECO:0000313" key="2">
    <source>
        <dbReference type="EMBL" id="CAB0037236.1"/>
    </source>
</evidence>
<protein>
    <submittedName>
        <fullName evidence="2">Uncharacterized protein</fullName>
    </submittedName>
</protein>
<feature type="coiled-coil region" evidence="1">
    <location>
        <begin position="108"/>
        <end position="160"/>
    </location>
</feature>
<proteinExistence type="predicted"/>
<gene>
    <name evidence="2" type="ORF">TBRA_LOCUS9073</name>
</gene>
<organism evidence="2 3">
    <name type="scientific">Trichogramma brassicae</name>
    <dbReference type="NCBI Taxonomy" id="86971"/>
    <lineage>
        <taxon>Eukaryota</taxon>
        <taxon>Metazoa</taxon>
        <taxon>Ecdysozoa</taxon>
        <taxon>Arthropoda</taxon>
        <taxon>Hexapoda</taxon>
        <taxon>Insecta</taxon>
        <taxon>Pterygota</taxon>
        <taxon>Neoptera</taxon>
        <taxon>Endopterygota</taxon>
        <taxon>Hymenoptera</taxon>
        <taxon>Apocrita</taxon>
        <taxon>Proctotrupomorpha</taxon>
        <taxon>Chalcidoidea</taxon>
        <taxon>Trichogrammatidae</taxon>
        <taxon>Trichogramma</taxon>
    </lineage>
</organism>
<dbReference type="Proteomes" id="UP000479190">
    <property type="component" value="Unassembled WGS sequence"/>
</dbReference>
<sequence length="275" mass="31239">MDSKIRYFHRLKFPGKMLLEKLTLQATAHAKVDDVDEVDDAPSSQEVTQPKLWARFKNFVLKNYRVGKEKIDSVLQKVKSEIGHYAKLSKQQLAKLAEEGGHIKQLVSQVLREEKAKLQEKLAKYKATAKETGQVLSFKLKQLEQRGEALIAQKIQAVENLWEAWKLEAREAYAQAERDAEHAHCRSATLLRLYSSGGSHYRRCRRRRAPSAPGRCGDSLVGSCAEHISRTTGEVRHSRLPRVTKTQAACSLPDHRRLHKSLGLPEIPQIDAFEL</sequence>
<dbReference type="EMBL" id="CADCXV010000847">
    <property type="protein sequence ID" value="CAB0037236.1"/>
    <property type="molecule type" value="Genomic_DNA"/>
</dbReference>
<evidence type="ECO:0000313" key="3">
    <source>
        <dbReference type="Proteomes" id="UP000479190"/>
    </source>
</evidence>